<dbReference type="EMBL" id="BARS01023547">
    <property type="protein sequence ID" value="GAG12556.1"/>
    <property type="molecule type" value="Genomic_DNA"/>
</dbReference>
<organism evidence="1">
    <name type="scientific">marine sediment metagenome</name>
    <dbReference type="NCBI Taxonomy" id="412755"/>
    <lineage>
        <taxon>unclassified sequences</taxon>
        <taxon>metagenomes</taxon>
        <taxon>ecological metagenomes</taxon>
    </lineage>
</organism>
<evidence type="ECO:0000313" key="1">
    <source>
        <dbReference type="EMBL" id="GAG12556.1"/>
    </source>
</evidence>
<reference evidence="1" key="1">
    <citation type="journal article" date="2014" name="Front. Microbiol.">
        <title>High frequency of phylogenetically diverse reductive dehalogenase-homologous genes in deep subseafloor sedimentary metagenomes.</title>
        <authorList>
            <person name="Kawai M."/>
            <person name="Futagami T."/>
            <person name="Toyoda A."/>
            <person name="Takaki Y."/>
            <person name="Nishi S."/>
            <person name="Hori S."/>
            <person name="Arai W."/>
            <person name="Tsubouchi T."/>
            <person name="Morono Y."/>
            <person name="Uchiyama I."/>
            <person name="Ito T."/>
            <person name="Fujiyama A."/>
            <person name="Inagaki F."/>
            <person name="Takami H."/>
        </authorList>
    </citation>
    <scope>NUCLEOTIDE SEQUENCE</scope>
    <source>
        <strain evidence="1">Expedition CK06-06</strain>
    </source>
</reference>
<gene>
    <name evidence="1" type="ORF">S01H1_37481</name>
</gene>
<proteinExistence type="predicted"/>
<comment type="caution">
    <text evidence="1">The sequence shown here is derived from an EMBL/GenBank/DDBJ whole genome shotgun (WGS) entry which is preliminary data.</text>
</comment>
<name>X0WIP4_9ZZZZ</name>
<protein>
    <recommendedName>
        <fullName evidence="2">Phage portal protein</fullName>
    </recommendedName>
</protein>
<dbReference type="AlphaFoldDB" id="X0WIP4"/>
<sequence>WAELHAFFDQMGGYGTEKKSTIREQLNEYRSWIHICCNVIYRRVSEIEWKYYRIDTDEEVKKRNRIYSAINRIFVDPNPWLEMRFMMQYLQLSLDLTGMAFLLREDDPVFGTPLRLWPLRVSTFYKIVKGDTLRDWIKGFTFNINGSYVTYSPDNILYFHYPDVDDPRDAASPIKSQAYSIDIDHYLEAYESSFFKNSARPDFAITYPESVQIEEDDGKRIITEWKKRFSGGEEQWHQATILDQGAKIEKMTVQNDDLALTWLAQWSAD</sequence>
<dbReference type="InterPro" id="IPR006944">
    <property type="entry name" value="Phage/GTA_portal"/>
</dbReference>
<dbReference type="Pfam" id="PF04860">
    <property type="entry name" value="Phage_portal"/>
    <property type="match status" value="1"/>
</dbReference>
<feature type="non-terminal residue" evidence="1">
    <location>
        <position position="1"/>
    </location>
</feature>
<feature type="non-terminal residue" evidence="1">
    <location>
        <position position="269"/>
    </location>
</feature>
<accession>X0WIP4</accession>
<evidence type="ECO:0008006" key="2">
    <source>
        <dbReference type="Google" id="ProtNLM"/>
    </source>
</evidence>